<name>A4BHH1_9GAMM</name>
<proteinExistence type="predicted"/>
<dbReference type="EMBL" id="AAOE01000021">
    <property type="protein sequence ID" value="EAR08369.1"/>
    <property type="molecule type" value="Genomic_DNA"/>
</dbReference>
<dbReference type="AlphaFoldDB" id="A4BHH1"/>
<reference evidence="1 2" key="1">
    <citation type="submission" date="2006-02" db="EMBL/GenBank/DDBJ databases">
        <authorList>
            <person name="Pinhassi J."/>
            <person name="Pedros-Alio C."/>
            <person name="Ferriera S."/>
            <person name="Johnson J."/>
            <person name="Kravitz S."/>
            <person name="Halpern A."/>
            <person name="Remington K."/>
            <person name="Beeson K."/>
            <person name="Tran B."/>
            <person name="Rogers Y.-H."/>
            <person name="Friedman R."/>
            <person name="Venter J.C."/>
        </authorList>
    </citation>
    <scope>NUCLEOTIDE SEQUENCE [LARGE SCALE GENOMIC DNA]</scope>
    <source>
        <strain evidence="1 2">MED297</strain>
    </source>
</reference>
<dbReference type="HOGENOM" id="CLU_3383452_0_0_6"/>
<evidence type="ECO:0000313" key="1">
    <source>
        <dbReference type="EMBL" id="EAR08369.1"/>
    </source>
</evidence>
<dbReference type="Proteomes" id="UP000005953">
    <property type="component" value="Unassembled WGS sequence"/>
</dbReference>
<evidence type="ECO:0000313" key="2">
    <source>
        <dbReference type="Proteomes" id="UP000005953"/>
    </source>
</evidence>
<protein>
    <submittedName>
        <fullName evidence="1">Uncharacterized protein</fullName>
    </submittedName>
</protein>
<organism evidence="1 2">
    <name type="scientific">Reinekea blandensis MED297</name>
    <dbReference type="NCBI Taxonomy" id="314283"/>
    <lineage>
        <taxon>Bacteria</taxon>
        <taxon>Pseudomonadati</taxon>
        <taxon>Pseudomonadota</taxon>
        <taxon>Gammaproteobacteria</taxon>
        <taxon>Oceanospirillales</taxon>
        <taxon>Saccharospirillaceae</taxon>
        <taxon>Reinekea</taxon>
    </lineage>
</organism>
<keyword evidence="2" id="KW-1185">Reference proteome</keyword>
<sequence>MALIRQATEGTPLWKRNSTSSLSINAFSASKNT</sequence>
<gene>
    <name evidence="1" type="ORF">MED297_16554</name>
</gene>
<comment type="caution">
    <text evidence="1">The sequence shown here is derived from an EMBL/GenBank/DDBJ whole genome shotgun (WGS) entry which is preliminary data.</text>
</comment>
<accession>A4BHH1</accession>